<proteinExistence type="predicted"/>
<dbReference type="InParanoid" id="A0A212FNK8"/>
<feature type="non-terminal residue" evidence="2">
    <location>
        <position position="28"/>
    </location>
</feature>
<gene>
    <name evidence="2" type="ORF">KGM_210566A</name>
</gene>
<evidence type="ECO:0000313" key="2">
    <source>
        <dbReference type="EMBL" id="OWR55325.1"/>
    </source>
</evidence>
<feature type="region of interest" description="Disordered" evidence="1">
    <location>
        <begin position="1"/>
        <end position="28"/>
    </location>
</feature>
<name>A0A212FNK8_DANPL</name>
<evidence type="ECO:0000313" key="3">
    <source>
        <dbReference type="Proteomes" id="UP000007151"/>
    </source>
</evidence>
<evidence type="ECO:0000256" key="1">
    <source>
        <dbReference type="SAM" id="MobiDB-lite"/>
    </source>
</evidence>
<dbReference type="Proteomes" id="UP000007151">
    <property type="component" value="Unassembled WGS sequence"/>
</dbReference>
<keyword evidence="3" id="KW-1185">Reference proteome</keyword>
<dbReference type="KEGG" id="dpl:KGM_210566A"/>
<reference evidence="2 3" key="1">
    <citation type="journal article" date="2011" name="Cell">
        <title>The monarch butterfly genome yields insights into long-distance migration.</title>
        <authorList>
            <person name="Zhan S."/>
            <person name="Merlin C."/>
            <person name="Boore J.L."/>
            <person name="Reppert S.M."/>
        </authorList>
    </citation>
    <scope>NUCLEOTIDE SEQUENCE [LARGE SCALE GENOMIC DNA]</scope>
    <source>
        <strain evidence="2">F-2</strain>
    </source>
</reference>
<comment type="caution">
    <text evidence="2">The sequence shown here is derived from an EMBL/GenBank/DDBJ whole genome shotgun (WGS) entry which is preliminary data.</text>
</comment>
<sequence>MQKRLMAIEEQWRKEKEHADQQFEEQRK</sequence>
<organism evidence="2 3">
    <name type="scientific">Danaus plexippus plexippus</name>
    <dbReference type="NCBI Taxonomy" id="278856"/>
    <lineage>
        <taxon>Eukaryota</taxon>
        <taxon>Metazoa</taxon>
        <taxon>Ecdysozoa</taxon>
        <taxon>Arthropoda</taxon>
        <taxon>Hexapoda</taxon>
        <taxon>Insecta</taxon>
        <taxon>Pterygota</taxon>
        <taxon>Neoptera</taxon>
        <taxon>Endopterygota</taxon>
        <taxon>Lepidoptera</taxon>
        <taxon>Glossata</taxon>
        <taxon>Ditrysia</taxon>
        <taxon>Papilionoidea</taxon>
        <taxon>Nymphalidae</taxon>
        <taxon>Danainae</taxon>
        <taxon>Danaini</taxon>
        <taxon>Danaina</taxon>
        <taxon>Danaus</taxon>
        <taxon>Danaus</taxon>
    </lineage>
</organism>
<dbReference type="AlphaFoldDB" id="A0A212FNK8"/>
<accession>A0A212FNK8</accession>
<dbReference type="EMBL" id="AGBW02005239">
    <property type="protein sequence ID" value="OWR55325.1"/>
    <property type="molecule type" value="Genomic_DNA"/>
</dbReference>
<protein>
    <submittedName>
        <fullName evidence="2">Uncharacterized protein</fullName>
    </submittedName>
</protein>